<evidence type="ECO:0000313" key="2">
    <source>
        <dbReference type="Proteomes" id="UP000799754"/>
    </source>
</evidence>
<dbReference type="EMBL" id="MU006729">
    <property type="protein sequence ID" value="KAF2624675.1"/>
    <property type="molecule type" value="Genomic_DNA"/>
</dbReference>
<proteinExistence type="predicted"/>
<organism evidence="1 2">
    <name type="scientific">Macroventuria anomochaeta</name>
    <dbReference type="NCBI Taxonomy" id="301207"/>
    <lineage>
        <taxon>Eukaryota</taxon>
        <taxon>Fungi</taxon>
        <taxon>Dikarya</taxon>
        <taxon>Ascomycota</taxon>
        <taxon>Pezizomycotina</taxon>
        <taxon>Dothideomycetes</taxon>
        <taxon>Pleosporomycetidae</taxon>
        <taxon>Pleosporales</taxon>
        <taxon>Pleosporineae</taxon>
        <taxon>Didymellaceae</taxon>
        <taxon>Macroventuria</taxon>
    </lineage>
</organism>
<comment type="caution">
    <text evidence="1">The sequence shown here is derived from an EMBL/GenBank/DDBJ whole genome shotgun (WGS) entry which is preliminary data.</text>
</comment>
<reference evidence="1" key="1">
    <citation type="journal article" date="2020" name="Stud. Mycol.">
        <title>101 Dothideomycetes genomes: a test case for predicting lifestyles and emergence of pathogens.</title>
        <authorList>
            <person name="Haridas S."/>
            <person name="Albert R."/>
            <person name="Binder M."/>
            <person name="Bloem J."/>
            <person name="Labutti K."/>
            <person name="Salamov A."/>
            <person name="Andreopoulos B."/>
            <person name="Baker S."/>
            <person name="Barry K."/>
            <person name="Bills G."/>
            <person name="Bluhm B."/>
            <person name="Cannon C."/>
            <person name="Castanera R."/>
            <person name="Culley D."/>
            <person name="Daum C."/>
            <person name="Ezra D."/>
            <person name="Gonzalez J."/>
            <person name="Henrissat B."/>
            <person name="Kuo A."/>
            <person name="Liang C."/>
            <person name="Lipzen A."/>
            <person name="Lutzoni F."/>
            <person name="Magnuson J."/>
            <person name="Mondo S."/>
            <person name="Nolan M."/>
            <person name="Ohm R."/>
            <person name="Pangilinan J."/>
            <person name="Park H.-J."/>
            <person name="Ramirez L."/>
            <person name="Alfaro M."/>
            <person name="Sun H."/>
            <person name="Tritt A."/>
            <person name="Yoshinaga Y."/>
            <person name="Zwiers L.-H."/>
            <person name="Turgeon B."/>
            <person name="Goodwin S."/>
            <person name="Spatafora J."/>
            <person name="Crous P."/>
            <person name="Grigoriev I."/>
        </authorList>
    </citation>
    <scope>NUCLEOTIDE SEQUENCE</scope>
    <source>
        <strain evidence="1">CBS 525.71</strain>
    </source>
</reference>
<dbReference type="Proteomes" id="UP000799754">
    <property type="component" value="Unassembled WGS sequence"/>
</dbReference>
<keyword evidence="2" id="KW-1185">Reference proteome</keyword>
<sequence>MSTAKHISLNEQLLAISSISGWIGCNWSGGSFGERVFFTLSICRLQGTILGSYKCLVAPELLVNEMRQRECNQRKDKILAPLAFAMKIATTNERALRQDIDAILDYRLNTEEHYYRFTKLMIKSMII</sequence>
<gene>
    <name evidence="1" type="ORF">BU25DRAFT_131950</name>
</gene>
<evidence type="ECO:0000313" key="1">
    <source>
        <dbReference type="EMBL" id="KAF2624675.1"/>
    </source>
</evidence>
<name>A0ACB6RRT4_9PLEO</name>
<protein>
    <submittedName>
        <fullName evidence="1">Uncharacterized protein</fullName>
    </submittedName>
</protein>
<accession>A0ACB6RRT4</accession>